<evidence type="ECO:0000313" key="8">
    <source>
        <dbReference type="Proteomes" id="UP000283738"/>
    </source>
</evidence>
<protein>
    <recommendedName>
        <fullName evidence="2">GTP cyclohydrolase 1 type 2 homolog</fullName>
    </recommendedName>
</protein>
<evidence type="ECO:0000313" key="7">
    <source>
        <dbReference type="Proteomes" id="UP000049828"/>
    </source>
</evidence>
<evidence type="ECO:0000256" key="2">
    <source>
        <dbReference type="ARBA" id="ARBA00022112"/>
    </source>
</evidence>
<evidence type="ECO:0000256" key="1">
    <source>
        <dbReference type="ARBA" id="ARBA00006964"/>
    </source>
</evidence>
<dbReference type="AlphaFoldDB" id="A0A0M6WQP2"/>
<dbReference type="EMBL" id="QSKW01000029">
    <property type="protein sequence ID" value="RHE93454.1"/>
    <property type="molecule type" value="Genomic_DNA"/>
</dbReference>
<evidence type="ECO:0000313" key="5">
    <source>
        <dbReference type="EMBL" id="RGQ47115.1"/>
    </source>
</evidence>
<accession>A0A0M6WQP2</accession>
<dbReference type="InterPro" id="IPR002678">
    <property type="entry name" value="DUF34/NIF3"/>
</dbReference>
<name>A0A0M6WQP2_9FIRM</name>
<dbReference type="Gene3D" id="3.40.1390.30">
    <property type="entry name" value="NIF3 (NGG1p interacting factor 3)-like"/>
    <property type="match status" value="1"/>
</dbReference>
<feature type="binding site" evidence="3">
    <location>
        <position position="64"/>
    </location>
    <ligand>
        <name>a divalent metal cation</name>
        <dbReference type="ChEBI" id="CHEBI:60240"/>
        <label>2</label>
    </ligand>
</feature>
<dbReference type="OrthoDB" id="1116574at2"/>
<dbReference type="Proteomes" id="UP000283738">
    <property type="component" value="Unassembled WGS sequence"/>
</dbReference>
<keyword evidence="3" id="KW-0479">Metal-binding</keyword>
<dbReference type="EMBL" id="QRTF01000028">
    <property type="protein sequence ID" value="RGQ47115.1"/>
    <property type="molecule type" value="Genomic_DNA"/>
</dbReference>
<comment type="similarity">
    <text evidence="1">Belongs to the GTP cyclohydrolase I type 2/NIF3 family.</text>
</comment>
<organism evidence="4 7">
    <name type="scientific">Roseburia inulinivorans</name>
    <dbReference type="NCBI Taxonomy" id="360807"/>
    <lineage>
        <taxon>Bacteria</taxon>
        <taxon>Bacillati</taxon>
        <taxon>Bacillota</taxon>
        <taxon>Clostridia</taxon>
        <taxon>Lachnospirales</taxon>
        <taxon>Lachnospiraceae</taxon>
        <taxon>Roseburia</taxon>
    </lineage>
</organism>
<dbReference type="STRING" id="360807.ERS852392_02921"/>
<gene>
    <name evidence="6" type="ORF">DW707_14590</name>
    <name evidence="5" type="ORF">DWY96_11935</name>
    <name evidence="4" type="ORF">RIL183_24641</name>
</gene>
<evidence type="ECO:0000313" key="9">
    <source>
        <dbReference type="Proteomes" id="UP000286271"/>
    </source>
</evidence>
<reference evidence="8 9" key="3">
    <citation type="submission" date="2018-08" db="EMBL/GenBank/DDBJ databases">
        <title>A genome reference for cultivated species of the human gut microbiota.</title>
        <authorList>
            <person name="Zou Y."/>
            <person name="Xue W."/>
            <person name="Luo G."/>
        </authorList>
    </citation>
    <scope>NUCLEOTIDE SEQUENCE [LARGE SCALE GENOMIC DNA]</scope>
    <source>
        <strain evidence="5 8">AF28-15</strain>
        <strain evidence="6 9">AM27-11</strain>
    </source>
</reference>
<dbReference type="EMBL" id="CVRS01000076">
    <property type="protein sequence ID" value="CRL39323.1"/>
    <property type="molecule type" value="Genomic_DNA"/>
</dbReference>
<sequence length="286" mass="32480">MTIREITDKILEYHPKFDASYDGCDGFKSGNPDDECTGIVSALVPTVEVIKKAAALGCNLLYVHEPSYYSTPDYPDWRAGFENKIYEEKKALLDQYGIAVWRDHDHTHAHNPDGIFTGVIKYLGWEQYRVNADTEGMTMYFEFPDMTVEKMNALLKEKMCLNGIRYIGNPKDKLKKVAMVGHLLPNIFEHQPTTGDGFCKEYATEVIRIMEEEDVDAIIPGETIDWTVMSYIRDAVQLGKVKAAFNVGHFNLEELGMKYAADWIPEVIGNAVPVHYVPSGDIYKFE</sequence>
<evidence type="ECO:0000256" key="3">
    <source>
        <dbReference type="PIRSR" id="PIRSR602678-1"/>
    </source>
</evidence>
<dbReference type="InterPro" id="IPR036069">
    <property type="entry name" value="DUF34/NIF3_sf"/>
</dbReference>
<dbReference type="Proteomes" id="UP000286271">
    <property type="component" value="Unassembled WGS sequence"/>
</dbReference>
<evidence type="ECO:0000313" key="6">
    <source>
        <dbReference type="EMBL" id="RHE93454.1"/>
    </source>
</evidence>
<dbReference type="GO" id="GO:0046872">
    <property type="term" value="F:metal ion binding"/>
    <property type="evidence" value="ECO:0007669"/>
    <property type="project" value="UniProtKB-KW"/>
</dbReference>
<evidence type="ECO:0000313" key="4">
    <source>
        <dbReference type="EMBL" id="CRL39323.1"/>
    </source>
</evidence>
<reference evidence="7" key="2">
    <citation type="submission" date="2015-05" db="EMBL/GenBank/DDBJ databases">
        <authorList>
            <consortium name="Pathogen Informatics"/>
        </authorList>
    </citation>
    <scope>NUCLEOTIDE SEQUENCE [LARGE SCALE GENOMIC DNA]</scope>
    <source>
        <strain evidence="7">L1-83</strain>
    </source>
</reference>
<dbReference type="SUPFAM" id="SSF102705">
    <property type="entry name" value="NIF3 (NGG1p interacting factor 3)-like"/>
    <property type="match status" value="1"/>
</dbReference>
<dbReference type="RefSeq" id="WP_021923149.1">
    <property type="nucleotide sequence ID" value="NZ_CAKZTK010000072.1"/>
</dbReference>
<proteinExistence type="inferred from homology"/>
<keyword evidence="7" id="KW-1185">Reference proteome</keyword>
<dbReference type="Pfam" id="PF01784">
    <property type="entry name" value="DUF34_NIF3"/>
    <property type="match status" value="1"/>
</dbReference>
<dbReference type="Proteomes" id="UP000049828">
    <property type="component" value="Unassembled WGS sequence"/>
</dbReference>
<reference evidence="4" key="1">
    <citation type="submission" date="2015-05" db="EMBL/GenBank/DDBJ databases">
        <authorList>
            <person name="Wang D.B."/>
            <person name="Wang M."/>
        </authorList>
    </citation>
    <scope>NUCLEOTIDE SEQUENCE [LARGE SCALE GENOMIC DNA]</scope>
    <source>
        <strain evidence="4">L1-83</strain>
    </source>
</reference>